<protein>
    <submittedName>
        <fullName evidence="2">Uncharacterized protein</fullName>
    </submittedName>
</protein>
<dbReference type="Proteomes" id="UP000195012">
    <property type="component" value="Unassembled WGS sequence"/>
</dbReference>
<evidence type="ECO:0000313" key="2">
    <source>
        <dbReference type="EMBL" id="OTN66613.1"/>
    </source>
</evidence>
<evidence type="ECO:0000256" key="1">
    <source>
        <dbReference type="SAM" id="MobiDB-lite"/>
    </source>
</evidence>
<evidence type="ECO:0000313" key="3">
    <source>
        <dbReference type="Proteomes" id="UP000195012"/>
    </source>
</evidence>
<dbReference type="VEuPathDB" id="PlasmoDB:PKNH_0403700"/>
<sequence>MQIGCRGASVGARQALRTQRKKQQAEAISQYVEKLEALSKHEKIVRIDLNGKEKKACKYFFQKNKYVYVKSKEQIERFDRGSGQPISGALPSSATSEIMPIINIVNNANATTTARERRWRQSEKALRDTYDLSQEEMLYMKFIEKIKMKNIYSLLNNIRKNKYINKNQRDTILNCIYKYISRNCYLMPKKNFLFFLHIFPQQIKHSSRAVHYLKNLLDKDEITLTECLRLISEINLYHVNYHVRGNYIHFIIRHAEKISFQQILRILSKGCYLFAITPDFKKEEELLDHVLKNKLLQIVKETNKVPLDGDLKWDYLHYMEWCARRENIYLHLLFNDLSVQLHRKIFIENIDTLKRNHDYEYLQRVLTLGRYNLCINHLNNIFLNRDMESFHRRGKTTKVKILPSYITEGKMKGENGYGIVDEISEKSPRNAQEENESSKAALLPCDDSVRTTQFYPEQMEESNTLKKMKLAFSFSTAFEKLKSNQYDQLKQTYQINTKITDKNVKILLKFLRMLHHHNNSSHLDNLFCRDNLPQIVSDLRREGKFSSFGRRRVCKTDYGENSPLWRLTHWWNSDQLMNFTDKQIPSFYDLFGHTEEEASPRGEIPPIRENPLLQCKVLLSKEITLLSNPEIKELEKKHNKEENISSIPHPSNSIIVDNLLPTFQTKDTISCMVKNIYFNEQYSRKCFYKSQLNCLAKSLLYMSNSFVQYHQMSDLTQGEVNPRWKNNLLLAHVERTFYEIFTYVMKNVYLINISNWFHIFIAMEKFGKTPSIEIGKGGERLPSMMAKPSEQDTLPTNRMKNLLQIVYTLQEYRYQEVRTIVEEEDTRRGLQIVEFPFLEDQSAEDDTPDGDTPNFDTLHRCILNKFKMQNEGVITARKEPTFVPQETHNLGEKIDTESPTVKYTYEMGTPACMINLQCAVNFLLSMISNYLDGASFQTKRFLIILYHLNGSILKDAAIQAHLETRLHRNHLKFRNRYFYIHTGCGRNQPTLEKSVVAKIRASKLALKGGSSPGSNGLRSCLSKHTKDLQDNHMNDLYTQIEKLFNRNKNCFTLDDMITFIVTYSLNGLYHSTIYFTISKWLLRHDLTSVPDEIKIFLFILFGQCTHVYKPLYFYLLRLVLQIKIINEHTTLPLLCAFLHMLINHDDRAKKVRLKHLRYVERKFSLIHWPYFFPMELFLLKSAQKIASGRISTLENHSISDQSIGGPGNDTKTSTTRASGTRRNANTCEKMNSRELTLNLDLNMFMFEEYLKDSLPQIFHLLEKCSVGGQDQGNNTAHGEMPPHPPQELHLLDEEAHQLVLQNCKNFLSYYFVQRNFLISRRSLYYSILVHLQRKGMDRTF</sequence>
<dbReference type="EMBL" id="NETL01000022">
    <property type="protein sequence ID" value="OTN66613.1"/>
    <property type="molecule type" value="Genomic_DNA"/>
</dbReference>
<organism evidence="2 3">
    <name type="scientific">Plasmodium knowlesi</name>
    <dbReference type="NCBI Taxonomy" id="5850"/>
    <lineage>
        <taxon>Eukaryota</taxon>
        <taxon>Sar</taxon>
        <taxon>Alveolata</taxon>
        <taxon>Apicomplexa</taxon>
        <taxon>Aconoidasida</taxon>
        <taxon>Haemosporida</taxon>
        <taxon>Plasmodiidae</taxon>
        <taxon>Plasmodium</taxon>
        <taxon>Plasmodium (Plasmodium)</taxon>
    </lineage>
</organism>
<accession>A0A1Y3DP56</accession>
<dbReference type="OrthoDB" id="392635at2759"/>
<feature type="compositionally biased region" description="Polar residues" evidence="1">
    <location>
        <begin position="1209"/>
        <end position="1222"/>
    </location>
</feature>
<dbReference type="OMA" id="FYEIFTY"/>
<reference evidence="2 3" key="1">
    <citation type="submission" date="2017-05" db="EMBL/GenBank/DDBJ databases">
        <title>PacBio assembly of a Plasmodium knowlesi genome sequence with Hi-C correction and manual annotation of the SICAvar gene family.</title>
        <authorList>
            <person name="Lapp S.A."/>
            <person name="Geraldo J.A."/>
            <person name="Chien J.-T."/>
            <person name="Ay F."/>
            <person name="Pakala S.B."/>
            <person name="Batugedara G."/>
            <person name="Humphrey J.C."/>
            <person name="Debarry J.D."/>
            <person name="Le Roch K.G."/>
            <person name="Galinski M.R."/>
            <person name="Kissinger J.C."/>
        </authorList>
    </citation>
    <scope>NUCLEOTIDE SEQUENCE [LARGE SCALE GENOMIC DNA]</scope>
    <source>
        <strain evidence="3">Malayan Strain Pk1 (A+)</strain>
    </source>
</reference>
<dbReference type="eggNOG" id="ENOG502QXDM">
    <property type="taxonomic scope" value="Eukaryota"/>
</dbReference>
<comment type="caution">
    <text evidence="2">The sequence shown here is derived from an EMBL/GenBank/DDBJ whole genome shotgun (WGS) entry which is preliminary data.</text>
</comment>
<dbReference type="VEuPathDB" id="PlasmoDB:PKA1H_040008400"/>
<name>A0A1Y3DP56_PLAKN</name>
<dbReference type="VEuPathDB" id="PlasmoDB:PKNOH_S08505400"/>
<gene>
    <name evidence="2" type="ORF">PKNOH_S08505400</name>
</gene>
<proteinExistence type="predicted"/>
<feature type="region of interest" description="Disordered" evidence="1">
    <location>
        <begin position="1197"/>
        <end position="1222"/>
    </location>
</feature>